<dbReference type="Gene3D" id="3.40.50.300">
    <property type="entry name" value="P-loop containing nucleotide triphosphate hydrolases"/>
    <property type="match status" value="1"/>
</dbReference>
<name>A0AAN6EVC8_EXODE</name>
<feature type="region of interest" description="Disordered" evidence="6">
    <location>
        <begin position="172"/>
        <end position="202"/>
    </location>
</feature>
<dbReference type="InterPro" id="IPR000330">
    <property type="entry name" value="SNF2_N"/>
</dbReference>
<dbReference type="Proteomes" id="UP001161757">
    <property type="component" value="Unassembled WGS sequence"/>
</dbReference>
<sequence>MARKKARVASTGDQVTKPGTSTPTQQQKSSSKTEEAPSSSKTAAPKEWKISKGESKAWPSQPDDWDREYFDDELKFVNPTKKAGCMTGIGVRFKDTGKNKATARPREGRRVYQTLSNSSDASVMSTPNDTTKMTASAPESECFQTLLGICKALDNTKIQTLDELLRRKPVDQECLPLPEEKSSTSKPRLSSDEDDYEDDEDDEITDLGTGYFSHQGLDLTAPPLSDIDEIFGCLADTGKRLGLLESIMPFASKGARIFTMCSGTESPIIALDLLRKALSLSGFDKFSYQHLGSAEIEPQKQAFIERNFRPPVIFRDVTEFIPYADAKAKQEDYKSIRPFSAYGRRADPPEGVHILIAGSSCVDYSSLNSHKKQSDGESAQTLWGIFAYARAHQPNIIILENVANALWDQLAGNLTNYGLSYFVVPVKVNSINYYVPQTRIRGYCLLINIEHARRVGLDLELAGMEFVRSMARFQRRASSPYKDFLLDEDDLRLKLAKENPGDFDTRERLVNWAACRKRHLDVRVSLQLGMSNPYTRRQNNSQCKLEDHAWQHWALAQTERVRDTLDINYLRYVVERDFDMRTKHRNFNVSQNVDRDNDSRQFGVVGCITPRGGLFHTARGGPLTGLEVFALQGMPIGDLNLSKDSSRDLQDLAGNAMTTTVIGAAILSALIACHKATKQQPGTIEQTTIFQQYTDEHGGDDVTATEAGSLAQPLLSETELVARSKEFPLQSDHDSFSIKDAIPLGDMIIRAKASQPLCRCEGIERHATELLICLGCFFTTCGSCSRDAHDGLQELQTESLGVSRQSARSFVQQLIRSLPPVLALQGQYTSALDQLTSKGFFLHHKSSIKKAFEENLYFQGVRFDGSWKATYESGYATLQLSFVPVFTQPPPNTKRALPNVSNALAKLSIQPTWLLFVKPPSTEPAESKLRDLLLHPVARMRPSRTLMSGEWELWKGLDKSHKVNIFGTGTKQPSWEQNLGLKGAPFNTMEVFSEIEVKPALDANGEVPLALQRIIGKYRLLQQCPAASGTLHRKVSESQHDDSPVFMFLDPHPVREAFSDRVVFATQPPRGVSTDERYILARLPAPWRPAVLTKWPEGQTLDCELVAQWSEAQGAGLELAVPAEGRQIRKWYQPAEFNVGANVQCRNSASTLFVVQLRLNPDQQKRFPPGRVITIELENKPDVLRGFGWIISHASDVPHLNAGWQSVDDAQTAVCLACSPRAPELRWVMQQVGKRDIVKPIENAEEAAVFEDALKRRPKPTVALIHCHGDQAFLEIQLNVSTLIHRANGKFASSSGSLTQLLDSSWRLTRHDPFAARPVFTSLQLRDNESEQPVSTTDIRQRKLWISQRKIIAWMQKQEQNPPSWKELALVESCLPAVGWRLEARARLQVQVRGGIIADDVGAGKTTTALGLVALDQLSSYSSFTTQPQDTYMDTHATLILMPKNIIKQWEAEGIECLGWKKFDPKKARNPQPYYLLIQNVKDLSKHSRQNIQDSSLILAPWDMFEEPYYWNQLRKLTCAANVPNDPGRAFAEWLESSLNSLGDANQALLDNEAGFWKFWKGLRAKQSGYDRFEGFMTRASKKTEMAAQRKAEKEKAAAEAAAADKRKLDEVEQSDSDGDHKPSQTPVSKANEPAPADAGPTIAPDQTKADTAPPQDDGWEKELDDFQNMETIPALLHMFSFRRIIVDEFTYIPGKTLLALLKLQSDSRWLLSGTPPIHSYDSVNTMAKLLGTRISTYDEGSGKFAFGKDGSKMTRDRSDAQEFQSYHTLRSSAYTNTVYRRTSLFSELFIRKNQAAVVLKPRHEHFEYFDLSPSEMITYMEVDQLVEEQDTVFNKKPPKPNAAAKGNGNQKPDDNNGGDGEPADAAEDDDAGNDQMVTFVDRLKTAVEQKPSPDYARMCAAPILAQSLEGIPENKIGSEGQILQHLAESHKELLVARSELLLQWFQEVWYIALGSPGQRAVCTPAFYDFMYDVKNGALPDRDVLPIITQLFWNAKQDPKKPARKLRPSRPPKPEPEPKKAKLQDKAAQAAQTKKDLENEMNLRIDRVHVLIRDLARGFCRLRLLELVSALVDKDGMLLPKCLGCGNATPDGQSIQISTSCGHIVACEQCSEMGTYTETPCCVCFSPDQIKPASHFVAEVMEPKGKGKGKAKAVSVTSDDVVRVGEGSRMMKAMAIIQGFKAKRELGLVFVQFPEVKDALVRACQRAGLASIDGFKYTQNGVGKFQRAAEALSRGQEPGAWLLILKTDSADAAGWNLHMANHVLFLSPLLVSSREERDATMEQAVGRSRRPRQQKEVHVYHLAARATMEERMVASLRQV</sequence>
<dbReference type="InterPro" id="IPR001525">
    <property type="entry name" value="C5_MeTfrase"/>
</dbReference>
<feature type="domain" description="SNF2 N-terminal" evidence="7">
    <location>
        <begin position="1348"/>
        <end position="1453"/>
    </location>
</feature>
<keyword evidence="1" id="KW-0489">Methyltransferase</keyword>
<feature type="compositionally biased region" description="Acidic residues" evidence="6">
    <location>
        <begin position="192"/>
        <end position="202"/>
    </location>
</feature>
<feature type="region of interest" description="Disordered" evidence="6">
    <location>
        <begin position="1834"/>
        <end position="1873"/>
    </location>
</feature>
<feature type="region of interest" description="Disordered" evidence="6">
    <location>
        <begin position="1998"/>
        <end position="2034"/>
    </location>
</feature>
<accession>A0AAN6EVC8</accession>
<dbReference type="PANTHER" id="PTHR45626:SF26">
    <property type="entry name" value="FAMILY HELICASE, PUTATIVE (AFU_ORTHOLOGUE AFUA_2G09120)-RELATED"/>
    <property type="match status" value="1"/>
</dbReference>
<dbReference type="SUPFAM" id="SSF53335">
    <property type="entry name" value="S-adenosyl-L-methionine-dependent methyltransferases"/>
    <property type="match status" value="1"/>
</dbReference>
<dbReference type="InterPro" id="IPR050628">
    <property type="entry name" value="SNF2_RAD54_helicase_TF"/>
</dbReference>
<dbReference type="PANTHER" id="PTHR45626">
    <property type="entry name" value="TRANSCRIPTION TERMINATION FACTOR 2-RELATED"/>
    <property type="match status" value="1"/>
</dbReference>
<keyword evidence="4" id="KW-0378">Hydrolase</keyword>
<proteinExistence type="predicted"/>
<dbReference type="GO" id="GO:0032259">
    <property type="term" value="P:methylation"/>
    <property type="evidence" value="ECO:0007669"/>
    <property type="project" value="UniProtKB-KW"/>
</dbReference>
<dbReference type="InterPro" id="IPR029063">
    <property type="entry name" value="SAM-dependent_MTases_sf"/>
</dbReference>
<feature type="compositionally biased region" description="Basic and acidic residues" evidence="6">
    <location>
        <begin position="1589"/>
        <end position="1611"/>
    </location>
</feature>
<evidence type="ECO:0000256" key="6">
    <source>
        <dbReference type="SAM" id="MobiDB-lite"/>
    </source>
</evidence>
<dbReference type="Gene3D" id="3.40.50.10810">
    <property type="entry name" value="Tandem AAA-ATPase domain"/>
    <property type="match status" value="1"/>
</dbReference>
<dbReference type="GO" id="GO:0016787">
    <property type="term" value="F:hydrolase activity"/>
    <property type="evidence" value="ECO:0007669"/>
    <property type="project" value="UniProtKB-KW"/>
</dbReference>
<feature type="compositionally biased region" description="Low complexity" evidence="6">
    <location>
        <begin position="16"/>
        <end position="42"/>
    </location>
</feature>
<dbReference type="GO" id="GO:0005524">
    <property type="term" value="F:ATP binding"/>
    <property type="evidence" value="ECO:0007669"/>
    <property type="project" value="UniProtKB-KW"/>
</dbReference>
<dbReference type="GO" id="GO:0008168">
    <property type="term" value="F:methyltransferase activity"/>
    <property type="evidence" value="ECO:0007669"/>
    <property type="project" value="UniProtKB-KW"/>
</dbReference>
<feature type="compositionally biased region" description="Basic and acidic residues" evidence="6">
    <location>
        <begin position="44"/>
        <end position="55"/>
    </location>
</feature>
<dbReference type="InterPro" id="IPR027417">
    <property type="entry name" value="P-loop_NTPase"/>
</dbReference>
<gene>
    <name evidence="8" type="ORF">HRR80_004365</name>
</gene>
<feature type="region of interest" description="Disordered" evidence="6">
    <location>
        <begin position="1589"/>
        <end position="1662"/>
    </location>
</feature>
<organism evidence="8 9">
    <name type="scientific">Exophiala dermatitidis</name>
    <name type="common">Black yeast-like fungus</name>
    <name type="synonym">Wangiella dermatitidis</name>
    <dbReference type="NCBI Taxonomy" id="5970"/>
    <lineage>
        <taxon>Eukaryota</taxon>
        <taxon>Fungi</taxon>
        <taxon>Dikarya</taxon>
        <taxon>Ascomycota</taxon>
        <taxon>Pezizomycotina</taxon>
        <taxon>Eurotiomycetes</taxon>
        <taxon>Chaetothyriomycetidae</taxon>
        <taxon>Chaetothyriales</taxon>
        <taxon>Herpotrichiellaceae</taxon>
        <taxon>Exophiala</taxon>
    </lineage>
</organism>
<evidence type="ECO:0000256" key="2">
    <source>
        <dbReference type="ARBA" id="ARBA00022679"/>
    </source>
</evidence>
<reference evidence="8" key="1">
    <citation type="submission" date="2023-01" db="EMBL/GenBank/DDBJ databases">
        <title>Exophiala dermititidis isolated from Cystic Fibrosis Patient.</title>
        <authorList>
            <person name="Kurbessoian T."/>
            <person name="Crocker A."/>
            <person name="Murante D."/>
            <person name="Hogan D.A."/>
            <person name="Stajich J.E."/>
        </authorList>
    </citation>
    <scope>NUCLEOTIDE SEQUENCE</scope>
    <source>
        <strain evidence="8">Ex8</strain>
    </source>
</reference>
<dbReference type="GO" id="GO:0008094">
    <property type="term" value="F:ATP-dependent activity, acting on DNA"/>
    <property type="evidence" value="ECO:0007669"/>
    <property type="project" value="TreeGrafter"/>
</dbReference>
<dbReference type="EMBL" id="JAJGCB010000007">
    <property type="protein sequence ID" value="KAJ8991744.1"/>
    <property type="molecule type" value="Genomic_DNA"/>
</dbReference>
<dbReference type="GO" id="GO:0006281">
    <property type="term" value="P:DNA repair"/>
    <property type="evidence" value="ECO:0007669"/>
    <property type="project" value="TreeGrafter"/>
</dbReference>
<feature type="region of interest" description="Disordered" evidence="6">
    <location>
        <begin position="1"/>
        <end position="64"/>
    </location>
</feature>
<dbReference type="SUPFAM" id="SSF52540">
    <property type="entry name" value="P-loop containing nucleoside triphosphate hydrolases"/>
    <property type="match status" value="2"/>
</dbReference>
<dbReference type="Pfam" id="PF00176">
    <property type="entry name" value="SNF2-rel_dom"/>
    <property type="match status" value="1"/>
</dbReference>
<dbReference type="InterPro" id="IPR038718">
    <property type="entry name" value="SNF2-like_sf"/>
</dbReference>
<keyword evidence="3" id="KW-0547">Nucleotide-binding</keyword>
<dbReference type="Gene3D" id="3.40.50.150">
    <property type="entry name" value="Vaccinia Virus protein VP39"/>
    <property type="match status" value="1"/>
</dbReference>
<keyword evidence="5" id="KW-0067">ATP-binding</keyword>
<dbReference type="Pfam" id="PF00145">
    <property type="entry name" value="DNA_methylase"/>
    <property type="match status" value="1"/>
</dbReference>
<evidence type="ECO:0000256" key="5">
    <source>
        <dbReference type="ARBA" id="ARBA00022840"/>
    </source>
</evidence>
<dbReference type="GO" id="GO:0005634">
    <property type="term" value="C:nucleus"/>
    <property type="evidence" value="ECO:0007669"/>
    <property type="project" value="TreeGrafter"/>
</dbReference>
<evidence type="ECO:0000256" key="4">
    <source>
        <dbReference type="ARBA" id="ARBA00022801"/>
    </source>
</evidence>
<evidence type="ECO:0000259" key="7">
    <source>
        <dbReference type="Pfam" id="PF00176"/>
    </source>
</evidence>
<feature type="compositionally biased region" description="Basic and acidic residues" evidence="6">
    <location>
        <begin position="2012"/>
        <end position="2025"/>
    </location>
</feature>
<evidence type="ECO:0000256" key="3">
    <source>
        <dbReference type="ARBA" id="ARBA00022741"/>
    </source>
</evidence>
<keyword evidence="2" id="KW-0808">Transferase</keyword>
<comment type="caution">
    <text evidence="8">The sequence shown here is derived from an EMBL/GenBank/DDBJ whole genome shotgun (WGS) entry which is preliminary data.</text>
</comment>
<protein>
    <recommendedName>
        <fullName evidence="7">SNF2 N-terminal domain-containing protein</fullName>
    </recommendedName>
</protein>
<evidence type="ECO:0000313" key="8">
    <source>
        <dbReference type="EMBL" id="KAJ8991744.1"/>
    </source>
</evidence>
<evidence type="ECO:0000256" key="1">
    <source>
        <dbReference type="ARBA" id="ARBA00022603"/>
    </source>
</evidence>
<evidence type="ECO:0000313" key="9">
    <source>
        <dbReference type="Proteomes" id="UP001161757"/>
    </source>
</evidence>
<feature type="compositionally biased region" description="Acidic residues" evidence="6">
    <location>
        <begin position="1862"/>
        <end position="1873"/>
    </location>
</feature>